<dbReference type="GO" id="GO:0006427">
    <property type="term" value="P:histidyl-tRNA aminoacylation"/>
    <property type="evidence" value="ECO:0007669"/>
    <property type="project" value="TreeGrafter"/>
</dbReference>
<protein>
    <recommendedName>
        <fullName evidence="5 8">ATP phosphoribosyltransferase regulatory subunit</fullName>
    </recommendedName>
</protein>
<dbReference type="InterPro" id="IPR041715">
    <property type="entry name" value="HisRS-like_core"/>
</dbReference>
<dbReference type="Proteomes" id="UP000671879">
    <property type="component" value="Chromosome"/>
</dbReference>
<reference evidence="11" key="1">
    <citation type="submission" date="2021-04" db="EMBL/GenBank/DDBJ databases">
        <title>A novel Synergistetes isolate from a pyrite-forming mixed culture.</title>
        <authorList>
            <person name="Bunk B."/>
            <person name="Sproer C."/>
            <person name="Spring S."/>
            <person name="Pester M."/>
        </authorList>
    </citation>
    <scope>NUCLEOTIDE SEQUENCE [LARGE SCALE GENOMIC DNA]</scope>
    <source>
        <strain evidence="11">J.5.4.2-T.3.5.2</strain>
    </source>
</reference>
<keyword evidence="8" id="KW-0368">Histidine biosynthesis</keyword>
<evidence type="ECO:0000256" key="3">
    <source>
        <dbReference type="ARBA" id="ARBA00005539"/>
    </source>
</evidence>
<organism evidence="10 11">
    <name type="scientific">Aminithiophilus ramosus</name>
    <dbReference type="NCBI Taxonomy" id="3029084"/>
    <lineage>
        <taxon>Bacteria</taxon>
        <taxon>Thermotogati</taxon>
        <taxon>Synergistota</taxon>
        <taxon>Synergistia</taxon>
        <taxon>Synergistales</taxon>
        <taxon>Aminithiophilaceae</taxon>
        <taxon>Aminithiophilus</taxon>
    </lineage>
</organism>
<evidence type="ECO:0000256" key="1">
    <source>
        <dbReference type="ARBA" id="ARBA00004496"/>
    </source>
</evidence>
<dbReference type="SUPFAM" id="SSF55681">
    <property type="entry name" value="Class II aaRS and biotin synthetases"/>
    <property type="match status" value="1"/>
</dbReference>
<comment type="function">
    <text evidence="7 8">Required for the first step of histidine biosynthesis. May allow the feedback regulation of ATP phosphoribosyltransferase activity by histidine.</text>
</comment>
<feature type="domain" description="Class II Histidinyl-tRNA synthetase (HisRS)-like catalytic core" evidence="9">
    <location>
        <begin position="14"/>
        <end position="312"/>
    </location>
</feature>
<evidence type="ECO:0000256" key="5">
    <source>
        <dbReference type="ARBA" id="ARBA00020397"/>
    </source>
</evidence>
<dbReference type="Gene3D" id="3.30.930.10">
    <property type="entry name" value="Bira Bifunctional Protein, Domain 2"/>
    <property type="match status" value="1"/>
</dbReference>
<evidence type="ECO:0000256" key="2">
    <source>
        <dbReference type="ARBA" id="ARBA00004667"/>
    </source>
</evidence>
<dbReference type="InterPro" id="IPR004517">
    <property type="entry name" value="HisZ"/>
</dbReference>
<evidence type="ECO:0000313" key="10">
    <source>
        <dbReference type="EMBL" id="QTX31434.1"/>
    </source>
</evidence>
<dbReference type="AlphaFoldDB" id="A0A9Q7EUP6"/>
<keyword evidence="11" id="KW-1185">Reference proteome</keyword>
<evidence type="ECO:0000256" key="8">
    <source>
        <dbReference type="HAMAP-Rule" id="MF_00125"/>
    </source>
</evidence>
<dbReference type="GO" id="GO:0004821">
    <property type="term" value="F:histidine-tRNA ligase activity"/>
    <property type="evidence" value="ECO:0007669"/>
    <property type="project" value="TreeGrafter"/>
</dbReference>
<accession>A0A9Q7EUP6</accession>
<name>A0A9Q7EUP6_9BACT</name>
<sequence length="402" mass="43278">MPSSMIHRLPQGCRTVGGARAKAMERCRQVFMSRFASFGYRPFLPSGLQLIQSAWERLPSDLKGRTVCLTSPFGEPCCLRADLTLAAVAYLGAHYAPQERPLRLCYAERVYRSSPPPEKELEGTQIGAELLGWEGEGADVELLFLLIGLLDALDVPDVIIVLGDVTLFARALQGLPTETARRLTRALQEGNLSDYGAALRGLADPLGETLTELPRLKGDDAVLRRGAELFGADAVATLAAIKENLDALGLGERIRFDLSLVRELDYYSGPLFDVYGGTSGRALGGGGRYDALLAEFGILGQALGFGLDLERLSQASSFSSGSRGPVMAWTGGLSAARAIARGAELCGEGIEIELSWQPSKARSVKLAEGRGFSFWIDLARESVVEIATGKTSPLDLWIREGI</sequence>
<evidence type="ECO:0000256" key="7">
    <source>
        <dbReference type="ARBA" id="ARBA00025246"/>
    </source>
</evidence>
<evidence type="ECO:0000313" key="11">
    <source>
        <dbReference type="Proteomes" id="UP000671879"/>
    </source>
</evidence>
<comment type="similarity">
    <text evidence="3 8">Belongs to the class-II aminoacyl-tRNA synthetase family. HisZ subfamily.</text>
</comment>
<dbReference type="GO" id="GO:0016757">
    <property type="term" value="F:glycosyltransferase activity"/>
    <property type="evidence" value="ECO:0007669"/>
    <property type="project" value="UniProtKB-KW"/>
</dbReference>
<comment type="pathway">
    <text evidence="2 8">Amino-acid biosynthesis; L-histidine biosynthesis; L-histidine from 5-phospho-alpha-D-ribose 1-diphosphate: step 1/9.</text>
</comment>
<comment type="subcellular location">
    <subcellularLocation>
        <location evidence="1 8">Cytoplasm</location>
    </subcellularLocation>
</comment>
<comment type="subunit">
    <text evidence="4 8">Heteromultimer composed of HisG and HisZ subunits.</text>
</comment>
<keyword evidence="8" id="KW-0028">Amino-acid biosynthesis</keyword>
<comment type="miscellaneous">
    <text evidence="8">This function is generally fulfilled by the C-terminal part of HisG, which is missing in some bacteria such as this one.</text>
</comment>
<dbReference type="Pfam" id="PF13393">
    <property type="entry name" value="tRNA-synt_His"/>
    <property type="match status" value="1"/>
</dbReference>
<gene>
    <name evidence="8" type="primary">hisZ</name>
    <name evidence="10" type="ORF">KAR29_08630</name>
</gene>
<dbReference type="PANTHER" id="PTHR43707:SF1">
    <property type="entry name" value="HISTIDINE--TRNA LIGASE, MITOCHONDRIAL-RELATED"/>
    <property type="match status" value="1"/>
</dbReference>
<dbReference type="RefSeq" id="WP_274372597.1">
    <property type="nucleotide sequence ID" value="NZ_CP072943.1"/>
</dbReference>
<evidence type="ECO:0000259" key="9">
    <source>
        <dbReference type="Pfam" id="PF13393"/>
    </source>
</evidence>
<dbReference type="GO" id="GO:0005737">
    <property type="term" value="C:cytoplasm"/>
    <property type="evidence" value="ECO:0007669"/>
    <property type="project" value="UniProtKB-SubCell"/>
</dbReference>
<dbReference type="InterPro" id="IPR045864">
    <property type="entry name" value="aa-tRNA-synth_II/BPL/LPL"/>
</dbReference>
<keyword evidence="10" id="KW-0808">Transferase</keyword>
<keyword evidence="10" id="KW-0328">Glycosyltransferase</keyword>
<dbReference type="GO" id="GO:0000105">
    <property type="term" value="P:L-histidine biosynthetic process"/>
    <property type="evidence" value="ECO:0007669"/>
    <property type="project" value="UniProtKB-UniRule"/>
</dbReference>
<evidence type="ECO:0000256" key="6">
    <source>
        <dbReference type="ARBA" id="ARBA00022490"/>
    </source>
</evidence>
<dbReference type="PANTHER" id="PTHR43707">
    <property type="entry name" value="HISTIDYL-TRNA SYNTHETASE"/>
    <property type="match status" value="1"/>
</dbReference>
<keyword evidence="6 8" id="KW-0963">Cytoplasm</keyword>
<dbReference type="KEGG" id="aram:KAR29_08630"/>
<proteinExistence type="inferred from homology"/>
<dbReference type="EMBL" id="CP072943">
    <property type="protein sequence ID" value="QTX31434.1"/>
    <property type="molecule type" value="Genomic_DNA"/>
</dbReference>
<dbReference type="InterPro" id="IPR004516">
    <property type="entry name" value="HisRS/HisZ"/>
</dbReference>
<dbReference type="HAMAP" id="MF_00125">
    <property type="entry name" value="HisZ"/>
    <property type="match status" value="1"/>
</dbReference>
<evidence type="ECO:0000256" key="4">
    <source>
        <dbReference type="ARBA" id="ARBA00011496"/>
    </source>
</evidence>